<evidence type="ECO:0000256" key="2">
    <source>
        <dbReference type="SAM" id="MobiDB-lite"/>
    </source>
</evidence>
<dbReference type="Proteomes" id="UP000198815">
    <property type="component" value="Unassembled WGS sequence"/>
</dbReference>
<dbReference type="OrthoDB" id="9786339at2"/>
<evidence type="ECO:0000259" key="3">
    <source>
        <dbReference type="PROSITE" id="PS50011"/>
    </source>
</evidence>
<evidence type="ECO:0000313" key="5">
    <source>
        <dbReference type="Proteomes" id="UP000198815"/>
    </source>
</evidence>
<dbReference type="Gene3D" id="1.10.510.10">
    <property type="entry name" value="Transferase(Phosphotransferase) domain 1"/>
    <property type="match status" value="1"/>
</dbReference>
<dbReference type="SUPFAM" id="SSF49785">
    <property type="entry name" value="Galactose-binding domain-like"/>
    <property type="match status" value="1"/>
</dbReference>
<reference evidence="4 5" key="1">
    <citation type="submission" date="2016-10" db="EMBL/GenBank/DDBJ databases">
        <authorList>
            <person name="de Groot N.N."/>
        </authorList>
    </citation>
    <scope>NUCLEOTIDE SEQUENCE [LARGE SCALE GENOMIC DNA]</scope>
    <source>
        <strain evidence="4 5">DSM 16859</strain>
    </source>
</reference>
<accession>A0A1H9RQI8</accession>
<evidence type="ECO:0000256" key="1">
    <source>
        <dbReference type="ARBA" id="ARBA00023170"/>
    </source>
</evidence>
<dbReference type="InterPro" id="IPR008979">
    <property type="entry name" value="Galactose-bd-like_sf"/>
</dbReference>
<dbReference type="GO" id="GO:0004672">
    <property type="term" value="F:protein kinase activity"/>
    <property type="evidence" value="ECO:0007669"/>
    <property type="project" value="InterPro"/>
</dbReference>
<organism evidence="4 5">
    <name type="scientific">Propionibacterium cyclohexanicum</name>
    <dbReference type="NCBI Taxonomy" id="64702"/>
    <lineage>
        <taxon>Bacteria</taxon>
        <taxon>Bacillati</taxon>
        <taxon>Actinomycetota</taxon>
        <taxon>Actinomycetes</taxon>
        <taxon>Propionibacteriales</taxon>
        <taxon>Propionibacteriaceae</taxon>
        <taxon>Propionibacterium</taxon>
    </lineage>
</organism>
<dbReference type="GO" id="GO:0005524">
    <property type="term" value="F:ATP binding"/>
    <property type="evidence" value="ECO:0007669"/>
    <property type="project" value="InterPro"/>
</dbReference>
<dbReference type="Gene3D" id="2.60.120.260">
    <property type="entry name" value="Galactose-binding domain-like"/>
    <property type="match status" value="1"/>
</dbReference>
<dbReference type="PROSITE" id="PS50011">
    <property type="entry name" value="PROTEIN_KINASE_DOM"/>
    <property type="match status" value="1"/>
</dbReference>
<dbReference type="RefSeq" id="WP_091968856.1">
    <property type="nucleotide sequence ID" value="NZ_FOGZ01000008.1"/>
</dbReference>
<dbReference type="SUPFAM" id="SSF56112">
    <property type="entry name" value="Protein kinase-like (PK-like)"/>
    <property type="match status" value="1"/>
</dbReference>
<name>A0A1H9RQI8_9ACTN</name>
<keyword evidence="5" id="KW-1185">Reference proteome</keyword>
<feature type="region of interest" description="Disordered" evidence="2">
    <location>
        <begin position="498"/>
        <end position="519"/>
    </location>
</feature>
<dbReference type="InterPro" id="IPR011009">
    <property type="entry name" value="Kinase-like_dom_sf"/>
</dbReference>
<proteinExistence type="predicted"/>
<keyword evidence="1" id="KW-0675">Receptor</keyword>
<dbReference type="EMBL" id="FOGZ01000008">
    <property type="protein sequence ID" value="SER74854.1"/>
    <property type="molecule type" value="Genomic_DNA"/>
</dbReference>
<protein>
    <submittedName>
        <fullName evidence="4">Putative peptidoglycan lipid II flippase</fullName>
    </submittedName>
</protein>
<feature type="domain" description="Protein kinase" evidence="3">
    <location>
        <begin position="1"/>
        <end position="277"/>
    </location>
</feature>
<feature type="region of interest" description="Disordered" evidence="2">
    <location>
        <begin position="350"/>
        <end position="427"/>
    </location>
</feature>
<gene>
    <name evidence="4" type="ORF">SAMN05443377_10895</name>
</gene>
<dbReference type="InterPro" id="IPR000719">
    <property type="entry name" value="Prot_kinase_dom"/>
</dbReference>
<evidence type="ECO:0000313" key="4">
    <source>
        <dbReference type="EMBL" id="SER74854.1"/>
    </source>
</evidence>
<dbReference type="STRING" id="64702.SAMN05443377_10895"/>
<dbReference type="SMART" id="SM00220">
    <property type="entry name" value="S_TKc"/>
    <property type="match status" value="1"/>
</dbReference>
<dbReference type="AlphaFoldDB" id="A0A1H9RQI8"/>
<sequence length="637" mass="66919">MERTTADPVLGGSSESGPATMSASLLAGRYRLEHELHVHHGAVSWQAFDDVLSRRVVAHVLEPGSDHTAGVLAAARASALATDSRFLRVLDAMDGDTPFVICEAVTGVSLRELLSHGPLTALEAAHIVREIADALVPLHSQGVFHRRIDPQTVTITRSGNVKISGFLIDAALGSSAPGPPPSWREQEASDVRALGKLLYASLVARWPIDLDLEQTRQWGLLAAPLTSPAVSGERRWVPPASLSARVSAPLDAICMEILCPRPGGEALRSVEQIDTALGRVLGNAAADDQLEHRVALLLGDRSAPDRLGDEAFGSWPTPAPLAMGETTSAITTAQPARDVTLAAPATSLAPATAIVERGPAEPSRSVSHPRTSSAPASPPARRPPQSSVQRVGAPANRLSGRPGGWHPDPQPGTPRISPGRDRPQTEPSRAYRLGRWLIPLFVILMLVVSVSGMLRSCESSLSGWPGTGSHGRSTSTAARSDIPLAGAPKSVVEFDPVADGGEGKESPAEVPLATDGNPSTAWHTQEYWNSALMGGLKPGTGLMLDFGAVSTVDAVKLTLVGEPTGVQIRVPADDAHPSMATVRDWKVVADDASAPQTVTLSPSTPVTTQHLLVYITSLPKLANGHFQAGIAEIKVNP</sequence>